<evidence type="ECO:0000313" key="1">
    <source>
        <dbReference type="EMBL" id="TWU02528.1"/>
    </source>
</evidence>
<organism evidence="1 2">
    <name type="scientific">Stieleria varia</name>
    <dbReference type="NCBI Taxonomy" id="2528005"/>
    <lineage>
        <taxon>Bacteria</taxon>
        <taxon>Pseudomonadati</taxon>
        <taxon>Planctomycetota</taxon>
        <taxon>Planctomycetia</taxon>
        <taxon>Pirellulales</taxon>
        <taxon>Pirellulaceae</taxon>
        <taxon>Stieleria</taxon>
    </lineage>
</organism>
<sequence>MVVNAQLAKLSSRPAVSQIELLDDDVSLGDLVTTGEL</sequence>
<keyword evidence="2" id="KW-1185">Reference proteome</keyword>
<dbReference type="AlphaFoldDB" id="A0A5C6ASL7"/>
<reference evidence="1 2" key="1">
    <citation type="submission" date="2019-02" db="EMBL/GenBank/DDBJ databases">
        <title>Deep-cultivation of Planctomycetes and their phenomic and genomic characterization uncovers novel biology.</title>
        <authorList>
            <person name="Wiegand S."/>
            <person name="Jogler M."/>
            <person name="Boedeker C."/>
            <person name="Pinto D."/>
            <person name="Vollmers J."/>
            <person name="Rivas-Marin E."/>
            <person name="Kohn T."/>
            <person name="Peeters S.H."/>
            <person name="Heuer A."/>
            <person name="Rast P."/>
            <person name="Oberbeckmann S."/>
            <person name="Bunk B."/>
            <person name="Jeske O."/>
            <person name="Meyerdierks A."/>
            <person name="Storesund J.E."/>
            <person name="Kallscheuer N."/>
            <person name="Luecker S."/>
            <person name="Lage O.M."/>
            <person name="Pohl T."/>
            <person name="Merkel B.J."/>
            <person name="Hornburger P."/>
            <person name="Mueller R.-W."/>
            <person name="Bruemmer F."/>
            <person name="Labrenz M."/>
            <person name="Spormann A.M."/>
            <person name="Op Den Camp H."/>
            <person name="Overmann J."/>
            <person name="Amann R."/>
            <person name="Jetten M.S.M."/>
            <person name="Mascher T."/>
            <person name="Medema M.H."/>
            <person name="Devos D.P."/>
            <person name="Kaster A.-K."/>
            <person name="Ovreas L."/>
            <person name="Rohde M."/>
            <person name="Galperin M.Y."/>
            <person name="Jogler C."/>
        </authorList>
    </citation>
    <scope>NUCLEOTIDE SEQUENCE [LARGE SCALE GENOMIC DNA]</scope>
    <source>
        <strain evidence="1 2">Pla52n</strain>
    </source>
</reference>
<accession>A0A5C6ASL7</accession>
<comment type="caution">
    <text evidence="1">The sequence shown here is derived from an EMBL/GenBank/DDBJ whole genome shotgun (WGS) entry which is preliminary data.</text>
</comment>
<dbReference type="EMBL" id="SJPN01000004">
    <property type="protein sequence ID" value="TWU02528.1"/>
    <property type="molecule type" value="Genomic_DNA"/>
</dbReference>
<dbReference type="Proteomes" id="UP000320176">
    <property type="component" value="Unassembled WGS sequence"/>
</dbReference>
<protein>
    <submittedName>
        <fullName evidence="1">Uncharacterized protein</fullName>
    </submittedName>
</protein>
<evidence type="ECO:0000313" key="2">
    <source>
        <dbReference type="Proteomes" id="UP000320176"/>
    </source>
</evidence>
<gene>
    <name evidence="1" type="ORF">Pla52n_35780</name>
</gene>
<proteinExistence type="predicted"/>
<name>A0A5C6ASL7_9BACT</name>